<evidence type="ECO:0000256" key="11">
    <source>
        <dbReference type="ARBA" id="ARBA00048032"/>
    </source>
</evidence>
<evidence type="ECO:0000256" key="8">
    <source>
        <dbReference type="ARBA" id="ARBA00023002"/>
    </source>
</evidence>
<comment type="caution">
    <text evidence="16">The sequence shown here is derived from an EMBL/GenBank/DDBJ whole genome shotgun (WGS) entry which is preliminary data.</text>
</comment>
<evidence type="ECO:0000259" key="15">
    <source>
        <dbReference type="Pfam" id="PF21994"/>
    </source>
</evidence>
<evidence type="ECO:0000256" key="6">
    <source>
        <dbReference type="ARBA" id="ARBA00022723"/>
    </source>
</evidence>
<dbReference type="Pfam" id="PF01179">
    <property type="entry name" value="Cu_amine_oxid"/>
    <property type="match status" value="1"/>
</dbReference>
<dbReference type="InterPro" id="IPR000269">
    <property type="entry name" value="Cu_amine_oxidase"/>
</dbReference>
<evidence type="ECO:0000256" key="12">
    <source>
        <dbReference type="RuleBase" id="RU000672"/>
    </source>
</evidence>
<evidence type="ECO:0000256" key="10">
    <source>
        <dbReference type="ARBA" id="ARBA00023211"/>
    </source>
</evidence>
<feature type="domain" description="Copper amine oxidase catalytic" evidence="13">
    <location>
        <begin position="229"/>
        <end position="635"/>
    </location>
</feature>
<proteinExistence type="inferred from homology"/>
<keyword evidence="17" id="KW-1185">Reference proteome</keyword>
<evidence type="ECO:0000259" key="13">
    <source>
        <dbReference type="Pfam" id="PF01179"/>
    </source>
</evidence>
<comment type="cofactor">
    <cofactor evidence="12">
        <name>Cu cation</name>
        <dbReference type="ChEBI" id="CHEBI:23378"/>
    </cofactor>
    <text evidence="12">Contains 1 topaquinone per subunit.</text>
</comment>
<comment type="subunit">
    <text evidence="5">Homodimer.</text>
</comment>
<comment type="similarity">
    <text evidence="4 12">Belongs to the copper/topaquinone oxidase family.</text>
</comment>
<dbReference type="InterPro" id="IPR016182">
    <property type="entry name" value="Cu_amine_oxidase_N-reg"/>
</dbReference>
<evidence type="ECO:0000256" key="9">
    <source>
        <dbReference type="ARBA" id="ARBA00023008"/>
    </source>
</evidence>
<dbReference type="Gene3D" id="3.10.450.40">
    <property type="match status" value="2"/>
</dbReference>
<evidence type="ECO:0000259" key="14">
    <source>
        <dbReference type="Pfam" id="PF02728"/>
    </source>
</evidence>
<keyword evidence="10" id="KW-0464">Manganese</keyword>
<comment type="cofactor">
    <cofactor evidence="2">
        <name>Mn(2+)</name>
        <dbReference type="ChEBI" id="CHEBI:29035"/>
    </cofactor>
</comment>
<dbReference type="PANTHER" id="PTHR10638">
    <property type="entry name" value="COPPER AMINE OXIDASE"/>
    <property type="match status" value="1"/>
</dbReference>
<dbReference type="RefSeq" id="WP_345437941.1">
    <property type="nucleotide sequence ID" value="NZ_BAABKO010000002.1"/>
</dbReference>
<dbReference type="InterPro" id="IPR049948">
    <property type="entry name" value="Cu_Am_ox_TPQ-bd"/>
</dbReference>
<dbReference type="PROSITE" id="PS01165">
    <property type="entry name" value="COPPER_AMINE_OXID_2"/>
    <property type="match status" value="1"/>
</dbReference>
<organism evidence="16 17">
    <name type="scientific">Microbacterium gilvum</name>
    <dbReference type="NCBI Taxonomy" id="1336204"/>
    <lineage>
        <taxon>Bacteria</taxon>
        <taxon>Bacillati</taxon>
        <taxon>Actinomycetota</taxon>
        <taxon>Actinomycetes</taxon>
        <taxon>Micrococcales</taxon>
        <taxon>Microbacteriaceae</taxon>
        <taxon>Microbacterium</taxon>
    </lineage>
</organism>
<dbReference type="SUPFAM" id="SSF54416">
    <property type="entry name" value="Amine oxidase N-terminal region"/>
    <property type="match status" value="2"/>
</dbReference>
<dbReference type="Gene3D" id="2.70.98.20">
    <property type="entry name" value="Copper amine oxidase, catalytic domain"/>
    <property type="match status" value="1"/>
</dbReference>
<dbReference type="EMBL" id="BAABKO010000002">
    <property type="protein sequence ID" value="GAA4772896.1"/>
    <property type="molecule type" value="Genomic_DNA"/>
</dbReference>
<evidence type="ECO:0000256" key="1">
    <source>
        <dbReference type="ARBA" id="ARBA00001935"/>
    </source>
</evidence>
<accession>A0ABP9A2V3</accession>
<evidence type="ECO:0000256" key="4">
    <source>
        <dbReference type="ARBA" id="ARBA00007983"/>
    </source>
</evidence>
<reference evidence="17" key="1">
    <citation type="journal article" date="2019" name="Int. J. Syst. Evol. Microbiol.">
        <title>The Global Catalogue of Microorganisms (GCM) 10K type strain sequencing project: providing services to taxonomists for standard genome sequencing and annotation.</title>
        <authorList>
            <consortium name="The Broad Institute Genomics Platform"/>
            <consortium name="The Broad Institute Genome Sequencing Center for Infectious Disease"/>
            <person name="Wu L."/>
            <person name="Ma J."/>
        </authorList>
    </citation>
    <scope>NUCLEOTIDE SEQUENCE [LARGE SCALE GENOMIC DNA]</scope>
    <source>
        <strain evidence="17">JCM 18537</strain>
    </source>
</reference>
<name>A0ABP9A2V3_9MICO</name>
<dbReference type="InterPro" id="IPR049947">
    <property type="entry name" value="Cu_Am_Ox_Cu-bd"/>
</dbReference>
<evidence type="ECO:0000313" key="17">
    <source>
        <dbReference type="Proteomes" id="UP001501645"/>
    </source>
</evidence>
<dbReference type="NCBIfam" id="NF008559">
    <property type="entry name" value="PRK11504.1"/>
    <property type="match status" value="1"/>
</dbReference>
<dbReference type="InterPro" id="IPR054157">
    <property type="entry name" value="AGAO-like_N2"/>
</dbReference>
<dbReference type="InterPro" id="IPR015802">
    <property type="entry name" value="Cu_amine_oxidase_N3"/>
</dbReference>
<feature type="domain" description="AGAO-like N2" evidence="15">
    <location>
        <begin position="20"/>
        <end position="93"/>
    </location>
</feature>
<gene>
    <name evidence="16" type="ORF">GCM10023351_16470</name>
</gene>
<keyword evidence="9 12" id="KW-0186">Copper</keyword>
<keyword evidence="6 12" id="KW-0479">Metal-binding</keyword>
<dbReference type="InterPro" id="IPR036460">
    <property type="entry name" value="Cu_amine_oxidase_C_sf"/>
</dbReference>
<dbReference type="Pfam" id="PF02728">
    <property type="entry name" value="Cu_amine_oxidN3"/>
    <property type="match status" value="1"/>
</dbReference>
<keyword evidence="8 12" id="KW-0560">Oxidoreductase</keyword>
<evidence type="ECO:0000256" key="5">
    <source>
        <dbReference type="ARBA" id="ARBA00011738"/>
    </source>
</evidence>
<dbReference type="PANTHER" id="PTHR10638:SF86">
    <property type="entry name" value="COPPER AMINE OXIDASE 1-RELATED"/>
    <property type="match status" value="1"/>
</dbReference>
<dbReference type="Pfam" id="PF21994">
    <property type="entry name" value="AGAO-like_N2"/>
    <property type="match status" value="1"/>
</dbReference>
<dbReference type="SUPFAM" id="SSF49998">
    <property type="entry name" value="Amine oxidase catalytic domain"/>
    <property type="match status" value="1"/>
</dbReference>
<comment type="cofactor">
    <cofactor evidence="3">
        <name>Zn(2+)</name>
        <dbReference type="ChEBI" id="CHEBI:29105"/>
    </cofactor>
</comment>
<comment type="catalytic activity">
    <reaction evidence="11">
        <text>a primary methyl amine + O2 + H2O = an aldehyde + H2O2 + NH4(+)</text>
        <dbReference type="Rhea" id="RHEA:16153"/>
        <dbReference type="ChEBI" id="CHEBI:15377"/>
        <dbReference type="ChEBI" id="CHEBI:15379"/>
        <dbReference type="ChEBI" id="CHEBI:16240"/>
        <dbReference type="ChEBI" id="CHEBI:17478"/>
        <dbReference type="ChEBI" id="CHEBI:28938"/>
        <dbReference type="ChEBI" id="CHEBI:228804"/>
        <dbReference type="EC" id="1.4.3.21"/>
    </reaction>
</comment>
<evidence type="ECO:0000256" key="2">
    <source>
        <dbReference type="ARBA" id="ARBA00001936"/>
    </source>
</evidence>
<feature type="domain" description="Copper amine oxidase N3-terminal" evidence="14">
    <location>
        <begin position="108"/>
        <end position="200"/>
    </location>
</feature>
<dbReference type="PROSITE" id="PS01164">
    <property type="entry name" value="COPPER_AMINE_OXID_1"/>
    <property type="match status" value="1"/>
</dbReference>
<comment type="PTM">
    <text evidence="12">Topaquinone (TPQ) is generated by copper-dependent autoxidation of a specific tyrosyl residue.</text>
</comment>
<evidence type="ECO:0000256" key="7">
    <source>
        <dbReference type="ARBA" id="ARBA00022772"/>
    </source>
</evidence>
<keyword evidence="7 12" id="KW-0801">TPQ</keyword>
<dbReference type="Proteomes" id="UP001501645">
    <property type="component" value="Unassembled WGS sequence"/>
</dbReference>
<dbReference type="EC" id="1.4.3.-" evidence="12"/>
<sequence>MTLDITTATVVDHPLALLDASEIDATREILRDAGLVTVTTRFAHVTLEEAPKAELLAWAPGEAITRRVTAMLVDRATGEGTVATVDVTAGEVVASRTIDPETEGQAAILDEEFAEIEGWLLESAEWCAALERRGIDPSAVRAGPLSPGNFGRPEESSRRMARVIGFLQLDPQDLAWGHPIDGLVAHVDLITHEVFEVVDHEEYAVPMERSEWDAAPHGDGVARTDLTAIEITQPDGPSFQVDGNRITWADWEFRFGFDPREGLVLHQLGFRDGERLRPIVHRASVADMLVPYGDPQPARRWINYFDAAEYIFGRYANSLELGCDCLGEITYFDVTVADELGRPRVIPNAICLHEEDDGVLWKHNADLFNGMTETRRGRRLVISFFVTIGNYDYGFYWHLSLDGTIRLEAKATGIVFTSAYPGGEYPYATEMAPGLGAPVHQHLFSARLDMAVDGQANAVDEVDVVRVPVGPDNVFGNAFAQRKTRLASESQAQRMADNLVDRHWIVTSTEAENRLGRPTGYALYPEGKPVLLADPSSAIAHRGAYATKHLWVTQYAAEERWPTGEIVNQSPSTGAPSGLPSYVAADRPLDGEDIVLWHTFGLTHFPRIEDWPVMPVDRTGFTLKPVGFFDRNPALNAPVSASAHCATGGPATGASSAPCPHCTTGQGACTCGH</sequence>
<evidence type="ECO:0000313" key="16">
    <source>
        <dbReference type="EMBL" id="GAA4772896.1"/>
    </source>
</evidence>
<dbReference type="InterPro" id="IPR015798">
    <property type="entry name" value="Cu_amine_oxidase_C"/>
</dbReference>
<protein>
    <recommendedName>
        <fullName evidence="12">Amine oxidase</fullName>
        <ecNumber evidence="12">1.4.3.-</ecNumber>
    </recommendedName>
</protein>
<comment type="cofactor">
    <cofactor evidence="1">
        <name>Cu cation</name>
        <dbReference type="ChEBI" id="CHEBI:23378"/>
    </cofactor>
</comment>
<evidence type="ECO:0000256" key="3">
    <source>
        <dbReference type="ARBA" id="ARBA00001947"/>
    </source>
</evidence>